<dbReference type="InterPro" id="IPR001680">
    <property type="entry name" value="WD40_rpt"/>
</dbReference>
<feature type="repeat" description="WD" evidence="3">
    <location>
        <begin position="354"/>
        <end position="388"/>
    </location>
</feature>
<protein>
    <recommendedName>
        <fullName evidence="7">WD repeat-containing protein on Y chromosome</fullName>
    </recommendedName>
</protein>
<dbReference type="InterPro" id="IPR051242">
    <property type="entry name" value="WD-EF-hand_domain"/>
</dbReference>
<dbReference type="GeneID" id="100632062"/>
<dbReference type="Pfam" id="PF00400">
    <property type="entry name" value="WD40"/>
    <property type="match status" value="5"/>
</dbReference>
<evidence type="ECO:0000256" key="1">
    <source>
        <dbReference type="ARBA" id="ARBA00022574"/>
    </source>
</evidence>
<feature type="region of interest" description="Disordered" evidence="4">
    <location>
        <begin position="512"/>
        <end position="532"/>
    </location>
</feature>
<keyword evidence="2" id="KW-0677">Repeat</keyword>
<dbReference type="InterPro" id="IPR036322">
    <property type="entry name" value="WD40_repeat_dom_sf"/>
</dbReference>
<reference evidence="5" key="2">
    <citation type="submission" date="2024-06" db="UniProtKB">
        <authorList>
            <consortium name="EnsemblMetazoa"/>
        </authorList>
    </citation>
    <scope>IDENTIFICATION</scope>
</reference>
<evidence type="ECO:0008006" key="7">
    <source>
        <dbReference type="Google" id="ProtNLM"/>
    </source>
</evidence>
<dbReference type="AlphaFoldDB" id="A0AAN0IZW0"/>
<evidence type="ECO:0000256" key="3">
    <source>
        <dbReference type="PROSITE-ProRule" id="PRU00221"/>
    </source>
</evidence>
<sequence length="864" mass="97310">MLPSISRNFETKTEGSGDNDGSIISISKDGIVCFWKKNVKNLKLYRTVNLTKLEKTTKARPLWVTDMVVMPNMHKVLLSFTDSVLAVYDLTTPTFERIFHITRMPHCVVTMDYWYDDKEFDHAILVLGDSGGGVHKDWISKIYYCHNLEGILSCSCDSNTALVFTTLQGYRESVFHVRKGVNSFDYSTDYNLIATGGMDQRIRLWNPYTVTKPSYEMRGHNSTIIFIAINDETGHLISFSKDLEARVWGVHNQRCLQVCHQFQEFDNIPSALYYYSPTSTLIAGYLDVGMLEGFREDLKTVAVVSHEYPLCGALYNSIFNQVVSGCNGSVVSVWDIETGQKAIQFSHCHGEVEITAMSFDASGRRLITGARDGSIKIWNFNNGACLKILESSYNAEVICFVLFYNNVLASGWSQVIAEYRDLSSKDPNDLIPTYWGKNIHEDDILSMAYHDPGIIATSSFDGDIILWDIMTEQVIAILNATDVDFSAQYARLYNKMSKKPVEGNMVKEIRHSSKKASVSNQRQNNLKNMGESKKPRFGYGTNNAVEKVIFLEKREKSVKTATLVACGAGGLVQFWNIYGGGLIGEFNTFYYIYKTEEEREAVHVLHSVTTCKALSDNSILVTGSSLGYIQVWDISSFCVDVLNESKPIKNMPPIISSWRGHTDAIISIDLVEHKELIITASLDCCVSLWTLCGRYIGTFGESYIWNLNNIETRVPTRLQQIASETTLQTIAPKVIKTFSLLYMTMAEEVIEKELHVSEEKAKTNNEKNDSVPIEDILKACKNPKKKPCPPIKLKVRNSEYGLSVYSHLKCPELQPEPTYSHPLSGPNNSKRNKKSEKANSCDKALPKKLITEKTLFPNTAESIK</sequence>
<dbReference type="PANTHER" id="PTHR44324:SF4">
    <property type="entry name" value="WD40 REPEAT DOMAIN 95"/>
    <property type="match status" value="1"/>
</dbReference>
<keyword evidence="1 3" id="KW-0853">WD repeat</keyword>
<evidence type="ECO:0000313" key="6">
    <source>
        <dbReference type="Proteomes" id="UP000007879"/>
    </source>
</evidence>
<dbReference type="Gene3D" id="2.130.10.10">
    <property type="entry name" value="YVTN repeat-like/Quinoprotein amine dehydrogenase"/>
    <property type="match status" value="4"/>
</dbReference>
<dbReference type="PANTHER" id="PTHR44324">
    <property type="entry name" value="WD40 REPEAT DOMAIN 95"/>
    <property type="match status" value="1"/>
</dbReference>
<feature type="region of interest" description="Disordered" evidence="4">
    <location>
        <begin position="816"/>
        <end position="845"/>
    </location>
</feature>
<keyword evidence="6" id="KW-1185">Reference proteome</keyword>
<feature type="compositionally biased region" description="Polar residues" evidence="4">
    <location>
        <begin position="515"/>
        <end position="527"/>
    </location>
</feature>
<proteinExistence type="predicted"/>
<organism evidence="5 6">
    <name type="scientific">Amphimedon queenslandica</name>
    <name type="common">Sponge</name>
    <dbReference type="NCBI Taxonomy" id="400682"/>
    <lineage>
        <taxon>Eukaryota</taxon>
        <taxon>Metazoa</taxon>
        <taxon>Porifera</taxon>
        <taxon>Demospongiae</taxon>
        <taxon>Heteroscleromorpha</taxon>
        <taxon>Haplosclerida</taxon>
        <taxon>Niphatidae</taxon>
        <taxon>Amphimedon</taxon>
    </lineage>
</organism>
<dbReference type="InterPro" id="IPR015943">
    <property type="entry name" value="WD40/YVTN_repeat-like_dom_sf"/>
</dbReference>
<evidence type="ECO:0000313" key="5">
    <source>
        <dbReference type="EnsemblMetazoa" id="XP_019850294.1"/>
    </source>
</evidence>
<feature type="repeat" description="WD" evidence="3">
    <location>
        <begin position="217"/>
        <end position="258"/>
    </location>
</feature>
<name>A0AAN0IZW0_AMPQE</name>
<accession>A0AAN0IZW0</accession>
<evidence type="ECO:0000256" key="4">
    <source>
        <dbReference type="SAM" id="MobiDB-lite"/>
    </source>
</evidence>
<dbReference type="PROSITE" id="PS50082">
    <property type="entry name" value="WD_REPEATS_2"/>
    <property type="match status" value="5"/>
</dbReference>
<reference evidence="6" key="1">
    <citation type="journal article" date="2010" name="Nature">
        <title>The Amphimedon queenslandica genome and the evolution of animal complexity.</title>
        <authorList>
            <person name="Srivastava M."/>
            <person name="Simakov O."/>
            <person name="Chapman J."/>
            <person name="Fahey B."/>
            <person name="Gauthier M.E."/>
            <person name="Mitros T."/>
            <person name="Richards G.S."/>
            <person name="Conaco C."/>
            <person name="Dacre M."/>
            <person name="Hellsten U."/>
            <person name="Larroux C."/>
            <person name="Putnam N.H."/>
            <person name="Stanke M."/>
            <person name="Adamska M."/>
            <person name="Darling A."/>
            <person name="Degnan S.M."/>
            <person name="Oakley T.H."/>
            <person name="Plachetzki D.C."/>
            <person name="Zhai Y."/>
            <person name="Adamski M."/>
            <person name="Calcino A."/>
            <person name="Cummins S.F."/>
            <person name="Goodstein D.M."/>
            <person name="Harris C."/>
            <person name="Jackson D.J."/>
            <person name="Leys S.P."/>
            <person name="Shu S."/>
            <person name="Woodcroft B.J."/>
            <person name="Vervoort M."/>
            <person name="Kosik K.S."/>
            <person name="Manning G."/>
            <person name="Degnan B.M."/>
            <person name="Rokhsar D.S."/>
        </authorList>
    </citation>
    <scope>NUCLEOTIDE SEQUENCE [LARGE SCALE GENOMIC DNA]</scope>
</reference>
<dbReference type="RefSeq" id="XP_019850294.1">
    <property type="nucleotide sequence ID" value="XM_019994735.1"/>
</dbReference>
<dbReference type="Proteomes" id="UP000007879">
    <property type="component" value="Unassembled WGS sequence"/>
</dbReference>
<evidence type="ECO:0000256" key="2">
    <source>
        <dbReference type="ARBA" id="ARBA00022737"/>
    </source>
</evidence>
<dbReference type="EnsemblMetazoa" id="XM_019994735.1">
    <property type="protein sequence ID" value="XP_019850294.1"/>
    <property type="gene ID" value="LOC100632062"/>
</dbReference>
<feature type="repeat" description="WD" evidence="3">
    <location>
        <begin position="181"/>
        <end position="206"/>
    </location>
</feature>
<dbReference type="SMART" id="SM00320">
    <property type="entry name" value="WD40"/>
    <property type="match status" value="9"/>
</dbReference>
<feature type="repeat" description="WD" evidence="3">
    <location>
        <begin position="437"/>
        <end position="477"/>
    </location>
</feature>
<dbReference type="SUPFAM" id="SSF50978">
    <property type="entry name" value="WD40 repeat-like"/>
    <property type="match status" value="3"/>
</dbReference>
<feature type="repeat" description="WD" evidence="3">
    <location>
        <begin position="658"/>
        <end position="691"/>
    </location>
</feature>
<dbReference type="PROSITE" id="PS00678">
    <property type="entry name" value="WD_REPEATS_1"/>
    <property type="match status" value="2"/>
</dbReference>
<dbReference type="KEGG" id="aqu:100632062"/>
<dbReference type="PROSITE" id="PS50294">
    <property type="entry name" value="WD_REPEATS_REGION"/>
    <property type="match status" value="1"/>
</dbReference>
<dbReference type="InterPro" id="IPR019775">
    <property type="entry name" value="WD40_repeat_CS"/>
</dbReference>